<gene>
    <name evidence="2" type="ORF">TCLT_LOCUS845</name>
</gene>
<evidence type="ECO:0000313" key="3">
    <source>
        <dbReference type="Proteomes" id="UP000276776"/>
    </source>
</evidence>
<evidence type="ECO:0000256" key="1">
    <source>
        <dbReference type="SAM" id="SignalP"/>
    </source>
</evidence>
<dbReference type="OrthoDB" id="5771274at2759"/>
<feature type="chain" id="PRO_5043126196" evidence="1">
    <location>
        <begin position="18"/>
        <end position="58"/>
    </location>
</feature>
<proteinExistence type="predicted"/>
<dbReference type="WBParaSite" id="TCLT_0000084401-mRNA-1">
    <property type="protein sequence ID" value="TCLT_0000084401-mRNA-1"/>
    <property type="gene ID" value="TCLT_0000084401"/>
</dbReference>
<dbReference type="EMBL" id="UYYF01000077">
    <property type="protein sequence ID" value="VDM95987.1"/>
    <property type="molecule type" value="Genomic_DNA"/>
</dbReference>
<accession>A0A0N5CL66</accession>
<evidence type="ECO:0000313" key="4">
    <source>
        <dbReference type="WBParaSite" id="TCLT_0000084401-mRNA-1"/>
    </source>
</evidence>
<keyword evidence="3" id="KW-1185">Reference proteome</keyword>
<feature type="signal peptide" evidence="1">
    <location>
        <begin position="1"/>
        <end position="17"/>
    </location>
</feature>
<dbReference type="Proteomes" id="UP000276776">
    <property type="component" value="Unassembled WGS sequence"/>
</dbReference>
<organism evidence="4">
    <name type="scientific">Thelazia callipaeda</name>
    <name type="common">Oriental eyeworm</name>
    <name type="synonym">Parasitic nematode</name>
    <dbReference type="NCBI Taxonomy" id="103827"/>
    <lineage>
        <taxon>Eukaryota</taxon>
        <taxon>Metazoa</taxon>
        <taxon>Ecdysozoa</taxon>
        <taxon>Nematoda</taxon>
        <taxon>Chromadorea</taxon>
        <taxon>Rhabditida</taxon>
        <taxon>Spirurina</taxon>
        <taxon>Spiruromorpha</taxon>
        <taxon>Thelazioidea</taxon>
        <taxon>Thelaziidae</taxon>
        <taxon>Thelazia</taxon>
    </lineage>
</organism>
<protein>
    <submittedName>
        <fullName evidence="4">Secreted protein</fullName>
    </submittedName>
</protein>
<reference evidence="4" key="1">
    <citation type="submission" date="2017-02" db="UniProtKB">
        <authorList>
            <consortium name="WormBaseParasite"/>
        </authorList>
    </citation>
    <scope>IDENTIFICATION</scope>
</reference>
<name>A0A0N5CL66_THECL</name>
<keyword evidence="1" id="KW-0732">Signal</keyword>
<sequence>MIGSFLTVLICCSSIVACYICKLLRDGIRQPICTTSEIVFNNYYNSQCQMSLLQQIYH</sequence>
<reference evidence="2 3" key="2">
    <citation type="submission" date="2018-11" db="EMBL/GenBank/DDBJ databases">
        <authorList>
            <consortium name="Pathogen Informatics"/>
        </authorList>
    </citation>
    <scope>NUCLEOTIDE SEQUENCE [LARGE SCALE GENOMIC DNA]</scope>
</reference>
<evidence type="ECO:0000313" key="2">
    <source>
        <dbReference type="EMBL" id="VDM95987.1"/>
    </source>
</evidence>
<dbReference type="AlphaFoldDB" id="A0A0N5CL66"/>